<sequence length="23" mass="2794">MLPFVRNFGNFWFNIIGYECLVN</sequence>
<protein>
    <submittedName>
        <fullName evidence="1">Uncharacterized protein</fullName>
    </submittedName>
</protein>
<dbReference type="EMBL" id="GGEC01088697">
    <property type="protein sequence ID" value="MBX69181.1"/>
    <property type="molecule type" value="Transcribed_RNA"/>
</dbReference>
<evidence type="ECO:0000313" key="1">
    <source>
        <dbReference type="EMBL" id="MBX69181.1"/>
    </source>
</evidence>
<accession>A0A2P2QQL0</accession>
<reference evidence="1" key="1">
    <citation type="submission" date="2018-02" db="EMBL/GenBank/DDBJ databases">
        <title>Rhizophora mucronata_Transcriptome.</title>
        <authorList>
            <person name="Meera S.P."/>
            <person name="Sreeshan A."/>
            <person name="Augustine A."/>
        </authorList>
    </citation>
    <scope>NUCLEOTIDE SEQUENCE</scope>
    <source>
        <tissue evidence="1">Leaf</tissue>
    </source>
</reference>
<proteinExistence type="predicted"/>
<organism evidence="1">
    <name type="scientific">Rhizophora mucronata</name>
    <name type="common">Asiatic mangrove</name>
    <dbReference type="NCBI Taxonomy" id="61149"/>
    <lineage>
        <taxon>Eukaryota</taxon>
        <taxon>Viridiplantae</taxon>
        <taxon>Streptophyta</taxon>
        <taxon>Embryophyta</taxon>
        <taxon>Tracheophyta</taxon>
        <taxon>Spermatophyta</taxon>
        <taxon>Magnoliopsida</taxon>
        <taxon>eudicotyledons</taxon>
        <taxon>Gunneridae</taxon>
        <taxon>Pentapetalae</taxon>
        <taxon>rosids</taxon>
        <taxon>fabids</taxon>
        <taxon>Malpighiales</taxon>
        <taxon>Rhizophoraceae</taxon>
        <taxon>Rhizophora</taxon>
    </lineage>
</organism>
<name>A0A2P2QQL0_RHIMU</name>
<dbReference type="AlphaFoldDB" id="A0A2P2QQL0"/>